<evidence type="ECO:0000313" key="3">
    <source>
        <dbReference type="Proteomes" id="UP001501302"/>
    </source>
</evidence>
<proteinExistence type="predicted"/>
<accession>A0ABP9GWM8</accession>
<keyword evidence="1" id="KW-1133">Transmembrane helix</keyword>
<evidence type="ECO:0000313" key="2">
    <source>
        <dbReference type="EMBL" id="GAA4954312.1"/>
    </source>
</evidence>
<evidence type="ECO:0000256" key="1">
    <source>
        <dbReference type="SAM" id="Phobius"/>
    </source>
</evidence>
<keyword evidence="3" id="KW-1185">Reference proteome</keyword>
<reference evidence="3" key="1">
    <citation type="journal article" date="2019" name="Int. J. Syst. Evol. Microbiol.">
        <title>The Global Catalogue of Microorganisms (GCM) 10K type strain sequencing project: providing services to taxonomists for standard genome sequencing and annotation.</title>
        <authorList>
            <consortium name="The Broad Institute Genomics Platform"/>
            <consortium name="The Broad Institute Genome Sequencing Center for Infectious Disease"/>
            <person name="Wu L."/>
            <person name="Ma J."/>
        </authorList>
    </citation>
    <scope>NUCLEOTIDE SEQUENCE [LARGE SCALE GENOMIC DNA]</scope>
    <source>
        <strain evidence="3">JCM 18285</strain>
    </source>
</reference>
<comment type="caution">
    <text evidence="2">The sequence shown here is derived from an EMBL/GenBank/DDBJ whole genome shotgun (WGS) entry which is preliminary data.</text>
</comment>
<name>A0ABP9GWM8_9FLAO</name>
<dbReference type="Proteomes" id="UP001501302">
    <property type="component" value="Unassembled WGS sequence"/>
</dbReference>
<organism evidence="2 3">
    <name type="scientific">Algibacter agarivorans</name>
    <dbReference type="NCBI Taxonomy" id="1109741"/>
    <lineage>
        <taxon>Bacteria</taxon>
        <taxon>Pseudomonadati</taxon>
        <taxon>Bacteroidota</taxon>
        <taxon>Flavobacteriia</taxon>
        <taxon>Flavobacteriales</taxon>
        <taxon>Flavobacteriaceae</taxon>
        <taxon>Algibacter</taxon>
    </lineage>
</organism>
<keyword evidence="1" id="KW-0472">Membrane</keyword>
<keyword evidence="1" id="KW-0812">Transmembrane</keyword>
<sequence>MNSINFSKGKLSLCHKNNCVNVKGDVAKAIVFGIATLVIISGIASMLEQSN</sequence>
<gene>
    <name evidence="2" type="ORF">GCM10023314_29920</name>
</gene>
<dbReference type="EMBL" id="BAABJJ010000044">
    <property type="protein sequence ID" value="GAA4954312.1"/>
    <property type="molecule type" value="Genomic_DNA"/>
</dbReference>
<protein>
    <submittedName>
        <fullName evidence="2">Uncharacterized protein</fullName>
    </submittedName>
</protein>
<feature type="transmembrane region" description="Helical" evidence="1">
    <location>
        <begin position="26"/>
        <end position="47"/>
    </location>
</feature>